<evidence type="ECO:0000313" key="2">
    <source>
        <dbReference type="EMBL" id="MED6224587.1"/>
    </source>
</evidence>
<reference evidence="2 3" key="1">
    <citation type="journal article" date="2023" name="Plants (Basel)">
        <title>Bridging the Gap: Combining Genomics and Transcriptomics Approaches to Understand Stylosanthes scabra, an Orphan Legume from the Brazilian Caatinga.</title>
        <authorList>
            <person name="Ferreira-Neto J.R.C."/>
            <person name="da Silva M.D."/>
            <person name="Binneck E."/>
            <person name="de Melo N.F."/>
            <person name="da Silva R.H."/>
            <person name="de Melo A.L.T.M."/>
            <person name="Pandolfi V."/>
            <person name="Bustamante F.O."/>
            <person name="Brasileiro-Vidal A.C."/>
            <person name="Benko-Iseppon A.M."/>
        </authorList>
    </citation>
    <scope>NUCLEOTIDE SEQUENCE [LARGE SCALE GENOMIC DNA]</scope>
    <source>
        <tissue evidence="2">Leaves</tissue>
    </source>
</reference>
<name>A0ABU6ZRH4_9FABA</name>
<gene>
    <name evidence="2" type="ORF">PIB30_085510</name>
</gene>
<dbReference type="InterPro" id="IPR008189">
    <property type="entry name" value="rRNA_ssu_MeTfrase_I"/>
</dbReference>
<feature type="region of interest" description="Disordered" evidence="1">
    <location>
        <begin position="105"/>
        <end position="125"/>
    </location>
</feature>
<dbReference type="Proteomes" id="UP001341840">
    <property type="component" value="Unassembled WGS sequence"/>
</dbReference>
<keyword evidence="3" id="KW-1185">Reference proteome</keyword>
<accession>A0ABU6ZRH4</accession>
<feature type="compositionally biased region" description="Polar residues" evidence="1">
    <location>
        <begin position="106"/>
        <end position="118"/>
    </location>
</feature>
<dbReference type="EMBL" id="JASCZI010273289">
    <property type="protein sequence ID" value="MED6224587.1"/>
    <property type="molecule type" value="Genomic_DNA"/>
</dbReference>
<evidence type="ECO:0000256" key="1">
    <source>
        <dbReference type="SAM" id="MobiDB-lite"/>
    </source>
</evidence>
<protein>
    <submittedName>
        <fullName evidence="2">Uncharacterized protein</fullName>
    </submittedName>
</protein>
<comment type="caution">
    <text evidence="2">The sequence shown here is derived from an EMBL/GenBank/DDBJ whole genome shotgun (WGS) entry which is preliminary data.</text>
</comment>
<feature type="non-terminal residue" evidence="2">
    <location>
        <position position="1"/>
    </location>
</feature>
<proteinExistence type="predicted"/>
<organism evidence="2 3">
    <name type="scientific">Stylosanthes scabra</name>
    <dbReference type="NCBI Taxonomy" id="79078"/>
    <lineage>
        <taxon>Eukaryota</taxon>
        <taxon>Viridiplantae</taxon>
        <taxon>Streptophyta</taxon>
        <taxon>Embryophyta</taxon>
        <taxon>Tracheophyta</taxon>
        <taxon>Spermatophyta</taxon>
        <taxon>Magnoliopsida</taxon>
        <taxon>eudicotyledons</taxon>
        <taxon>Gunneridae</taxon>
        <taxon>Pentapetalae</taxon>
        <taxon>rosids</taxon>
        <taxon>fabids</taxon>
        <taxon>Fabales</taxon>
        <taxon>Fabaceae</taxon>
        <taxon>Papilionoideae</taxon>
        <taxon>50 kb inversion clade</taxon>
        <taxon>dalbergioids sensu lato</taxon>
        <taxon>Dalbergieae</taxon>
        <taxon>Pterocarpus clade</taxon>
        <taxon>Stylosanthes</taxon>
    </lineage>
</organism>
<sequence>ERLLLKSLDLIDLQAKLCVSENILVVSIPGPCALVSALSTASGLPTNEFTFVPPYKLSQFLEEASSMFGDARKIFLPQFWRGIVGEAKEVFFMRKPKGELTMLIEGQTSSKAEPSSNNELEDELRESIASGKSLPTVIASFY</sequence>
<evidence type="ECO:0000313" key="3">
    <source>
        <dbReference type="Proteomes" id="UP001341840"/>
    </source>
</evidence>
<dbReference type="InterPro" id="IPR035996">
    <property type="entry name" value="4pyrrol_Methylase_sf"/>
</dbReference>
<dbReference type="PANTHER" id="PTHR46111:SF1">
    <property type="entry name" value="RIBOSOMAL RNA SMALL SUBUNIT METHYLTRANSFERASE I"/>
    <property type="match status" value="1"/>
</dbReference>
<dbReference type="SUPFAM" id="SSF53790">
    <property type="entry name" value="Tetrapyrrole methylase"/>
    <property type="match status" value="1"/>
</dbReference>
<dbReference type="PANTHER" id="PTHR46111">
    <property type="entry name" value="RIBOSOMAL RNA SMALL SUBUNIT METHYLTRANSFERASE I"/>
    <property type="match status" value="1"/>
</dbReference>